<dbReference type="InterPro" id="IPR029066">
    <property type="entry name" value="PLP-binding_barrel"/>
</dbReference>
<evidence type="ECO:0000256" key="14">
    <source>
        <dbReference type="RuleBase" id="RU003738"/>
    </source>
</evidence>
<reference evidence="17 18" key="1">
    <citation type="submission" date="2016-10" db="EMBL/GenBank/DDBJ databases">
        <authorList>
            <person name="de Groot N.N."/>
        </authorList>
    </citation>
    <scope>NUCLEOTIDE SEQUENCE [LARGE SCALE GENOMIC DNA]</scope>
    <source>
        <strain evidence="17 18">AB35.6</strain>
    </source>
</reference>
<dbReference type="PRINTS" id="PR01179">
    <property type="entry name" value="ODADCRBXLASE"/>
</dbReference>
<dbReference type="InterPro" id="IPR022643">
    <property type="entry name" value="De-COase2_C"/>
</dbReference>
<organism evidence="17 18">
    <name type="scientific">Terriglobus roseus</name>
    <dbReference type="NCBI Taxonomy" id="392734"/>
    <lineage>
        <taxon>Bacteria</taxon>
        <taxon>Pseudomonadati</taxon>
        <taxon>Acidobacteriota</taxon>
        <taxon>Terriglobia</taxon>
        <taxon>Terriglobales</taxon>
        <taxon>Acidobacteriaceae</taxon>
        <taxon>Terriglobus</taxon>
    </lineage>
</organism>
<feature type="modified residue" description="N6-(pyridoxal phosphate)lysine" evidence="12 13">
    <location>
        <position position="63"/>
    </location>
</feature>
<feature type="domain" description="Orn/DAP/Arg decarboxylase 2 N-terminal" evidence="16">
    <location>
        <begin position="38"/>
        <end position="287"/>
    </location>
</feature>
<name>A0A1H4J5C0_9BACT</name>
<evidence type="ECO:0000256" key="3">
    <source>
        <dbReference type="ARBA" id="ARBA00022793"/>
    </source>
</evidence>
<feature type="binding site" evidence="12">
    <location>
        <position position="380"/>
    </location>
    <ligand>
        <name>substrate</name>
    </ligand>
</feature>
<dbReference type="PRINTS" id="PR01181">
    <property type="entry name" value="DAPDCRBXLASE"/>
</dbReference>
<dbReference type="EMBL" id="FNSD01000001">
    <property type="protein sequence ID" value="SEB41156.1"/>
    <property type="molecule type" value="Genomic_DNA"/>
</dbReference>
<evidence type="ECO:0000256" key="6">
    <source>
        <dbReference type="ARBA" id="ARBA00023239"/>
    </source>
</evidence>
<keyword evidence="3 12" id="KW-0210">Decarboxylase</keyword>
<comment type="cofactor">
    <cofactor evidence="1 12 13 14">
        <name>pyridoxal 5'-phosphate</name>
        <dbReference type="ChEBI" id="CHEBI:597326"/>
    </cofactor>
</comment>
<dbReference type="InterPro" id="IPR000183">
    <property type="entry name" value="Orn/DAP/Arg_de-COase"/>
</dbReference>
<keyword evidence="4 12" id="KW-0663">Pyridoxal phosphate</keyword>
<dbReference type="GO" id="GO:0008836">
    <property type="term" value="F:diaminopimelate decarboxylase activity"/>
    <property type="evidence" value="ECO:0007669"/>
    <property type="project" value="UniProtKB-UniRule"/>
</dbReference>
<dbReference type="PANTHER" id="PTHR43727:SF2">
    <property type="entry name" value="GROUP IV DECARBOXYLASE"/>
    <property type="match status" value="1"/>
</dbReference>
<dbReference type="UniPathway" id="UPA00034">
    <property type="reaction ID" value="UER00027"/>
</dbReference>
<dbReference type="Proteomes" id="UP000182409">
    <property type="component" value="Unassembled WGS sequence"/>
</dbReference>
<proteinExistence type="inferred from homology"/>
<evidence type="ECO:0000313" key="18">
    <source>
        <dbReference type="Proteomes" id="UP000182409"/>
    </source>
</evidence>
<dbReference type="OrthoDB" id="9802241at2"/>
<accession>A0A1H4J5C0</accession>
<dbReference type="SUPFAM" id="SSF51419">
    <property type="entry name" value="PLP-binding barrel"/>
    <property type="match status" value="1"/>
</dbReference>
<feature type="binding site" evidence="12">
    <location>
        <position position="380"/>
    </location>
    <ligand>
        <name>pyridoxal 5'-phosphate</name>
        <dbReference type="ChEBI" id="CHEBI:597326"/>
    </ligand>
</feature>
<evidence type="ECO:0000256" key="7">
    <source>
        <dbReference type="ARBA" id="ARBA00050464"/>
    </source>
</evidence>
<dbReference type="InterPro" id="IPR022644">
    <property type="entry name" value="De-COase2_N"/>
</dbReference>
<keyword evidence="5 12" id="KW-0457">Lysine biosynthesis</keyword>
<comment type="subunit">
    <text evidence="12">Homodimer.</text>
</comment>
<dbReference type="NCBIfam" id="TIGR01048">
    <property type="entry name" value="lysA"/>
    <property type="match status" value="1"/>
</dbReference>
<dbReference type="PROSITE" id="PS00878">
    <property type="entry name" value="ODR_DC_2_1"/>
    <property type="match status" value="1"/>
</dbReference>
<dbReference type="FunFam" id="2.40.37.10:FF:000003">
    <property type="entry name" value="Diaminopimelate decarboxylase"/>
    <property type="match status" value="1"/>
</dbReference>
<gene>
    <name evidence="12" type="primary">lysA</name>
    <name evidence="17" type="ORF">SAMN05443244_0356</name>
</gene>
<dbReference type="Pfam" id="PF02784">
    <property type="entry name" value="Orn_Arg_deC_N"/>
    <property type="match status" value="1"/>
</dbReference>
<protein>
    <recommendedName>
        <fullName evidence="11 12">Diaminopimelate decarboxylase</fullName>
        <shortName evidence="12">DAP decarboxylase</shortName>
        <shortName evidence="12">DAPDC</shortName>
        <ecNumber evidence="10 12">4.1.1.20</ecNumber>
    </recommendedName>
</protein>
<dbReference type="HAMAP" id="MF_02120">
    <property type="entry name" value="LysA"/>
    <property type="match status" value="1"/>
</dbReference>
<dbReference type="EC" id="4.1.1.20" evidence="10 12"/>
<evidence type="ECO:0000256" key="4">
    <source>
        <dbReference type="ARBA" id="ARBA00022898"/>
    </source>
</evidence>
<dbReference type="FunFam" id="3.20.20.10:FF:000003">
    <property type="entry name" value="Diaminopimelate decarboxylase"/>
    <property type="match status" value="1"/>
</dbReference>
<comment type="function">
    <text evidence="12">Specifically catalyzes the decarboxylation of meso-diaminopimelate (meso-DAP) to L-lysine.</text>
</comment>
<dbReference type="PANTHER" id="PTHR43727">
    <property type="entry name" value="DIAMINOPIMELATE DECARBOXYLASE"/>
    <property type="match status" value="1"/>
</dbReference>
<dbReference type="InterPro" id="IPR002986">
    <property type="entry name" value="DAP_deCOOHase_LysA"/>
</dbReference>
<evidence type="ECO:0000256" key="5">
    <source>
        <dbReference type="ARBA" id="ARBA00023154"/>
    </source>
</evidence>
<feature type="domain" description="Orn/DAP/Arg decarboxylase 2 C-terminal" evidence="15">
    <location>
        <begin position="33"/>
        <end position="378"/>
    </location>
</feature>
<comment type="catalytic activity">
    <reaction evidence="7 12 14">
        <text>meso-2,6-diaminopimelate + H(+) = L-lysine + CO2</text>
        <dbReference type="Rhea" id="RHEA:15101"/>
        <dbReference type="ChEBI" id="CHEBI:15378"/>
        <dbReference type="ChEBI" id="CHEBI:16526"/>
        <dbReference type="ChEBI" id="CHEBI:32551"/>
        <dbReference type="ChEBI" id="CHEBI:57791"/>
        <dbReference type="EC" id="4.1.1.20"/>
    </reaction>
</comment>
<dbReference type="RefSeq" id="WP_074652076.1">
    <property type="nucleotide sequence ID" value="NZ_FNSD01000001.1"/>
</dbReference>
<comment type="similarity">
    <text evidence="9 12">Belongs to the Orn/Lys/Arg decarboxylase class-II family. LysA subfamily.</text>
</comment>
<keyword evidence="6 12" id="KW-0456">Lyase</keyword>
<sequence length="422" mass="45080">MNQGRPFVYDGARLLCDGSDVAELAEQFGTPLYVYSANQIAERAELFQTAFAGVPHTVCYAVKANSSLAILKMLAAQGCGFDIVSGGELARVLAAGGPTVASRVVFSGVGKTPSEMDAALDADILQFNVESEPELALLAARAAVKGKRARIALRVNPDVSAETHPYISTGLSAHKFGIGIKLARAVYARAAAMPSIETTGVSVHIGSQIRQVEPFAEALAKTLSLVSELRSDGHNIRYVDAGGGLGIEYADKSFDAAEQVTQYAAALQSAMGSMDLHLLLEPGRFLVGQAGALITRVLYRKQNGDKKFVIVDAGMNDLIRPALYQAHHEIVPVLIRKDSADEEADIVGPVCESGDFFARARTLPVSQDGDLLAILDAGAYGLSLSSNYNTRLRPAEVLVESTGPRLVRRRETYEELFAPEMP</sequence>
<dbReference type="Gene3D" id="2.40.37.10">
    <property type="entry name" value="Lyase, Ornithine Decarboxylase, Chain A, domain 1"/>
    <property type="match status" value="1"/>
</dbReference>
<evidence type="ECO:0000256" key="8">
    <source>
        <dbReference type="ARBA" id="ARBA00060643"/>
    </source>
</evidence>
<keyword evidence="2 12" id="KW-0028">Amino-acid biosynthesis</keyword>
<dbReference type="SUPFAM" id="SSF50621">
    <property type="entry name" value="Alanine racemase C-terminal domain-like"/>
    <property type="match status" value="1"/>
</dbReference>
<evidence type="ECO:0000256" key="11">
    <source>
        <dbReference type="ARBA" id="ARBA00074972"/>
    </source>
</evidence>
<evidence type="ECO:0000313" key="17">
    <source>
        <dbReference type="EMBL" id="SEB41156.1"/>
    </source>
</evidence>
<evidence type="ECO:0000256" key="1">
    <source>
        <dbReference type="ARBA" id="ARBA00001933"/>
    </source>
</evidence>
<feature type="binding site" evidence="12">
    <location>
        <position position="352"/>
    </location>
    <ligand>
        <name>substrate</name>
    </ligand>
</feature>
<dbReference type="Gene3D" id="3.20.20.10">
    <property type="entry name" value="Alanine racemase"/>
    <property type="match status" value="1"/>
</dbReference>
<evidence type="ECO:0000256" key="12">
    <source>
        <dbReference type="HAMAP-Rule" id="MF_02120"/>
    </source>
</evidence>
<dbReference type="GO" id="GO:0009089">
    <property type="term" value="P:lysine biosynthetic process via diaminopimelate"/>
    <property type="evidence" value="ECO:0007669"/>
    <property type="project" value="UniProtKB-UniRule"/>
</dbReference>
<dbReference type="GO" id="GO:0030170">
    <property type="term" value="F:pyridoxal phosphate binding"/>
    <property type="evidence" value="ECO:0007669"/>
    <property type="project" value="UniProtKB-UniRule"/>
</dbReference>
<dbReference type="AlphaFoldDB" id="A0A1H4J5C0"/>
<feature type="active site" description="Proton donor" evidence="13">
    <location>
        <position position="351"/>
    </location>
</feature>
<dbReference type="Pfam" id="PF00278">
    <property type="entry name" value="Orn_DAP_Arg_deC"/>
    <property type="match status" value="1"/>
</dbReference>
<dbReference type="InterPro" id="IPR022653">
    <property type="entry name" value="De-COase2_pyr-phos_BS"/>
</dbReference>
<evidence type="ECO:0000259" key="16">
    <source>
        <dbReference type="Pfam" id="PF02784"/>
    </source>
</evidence>
<feature type="binding site" evidence="12">
    <location>
        <position position="324"/>
    </location>
    <ligand>
        <name>substrate</name>
    </ligand>
</feature>
<evidence type="ECO:0000256" key="9">
    <source>
        <dbReference type="ARBA" id="ARBA00060983"/>
    </source>
</evidence>
<feature type="binding site" evidence="12">
    <location>
        <position position="320"/>
    </location>
    <ligand>
        <name>substrate</name>
    </ligand>
</feature>
<dbReference type="CDD" id="cd06828">
    <property type="entry name" value="PLPDE_III_DapDC"/>
    <property type="match status" value="1"/>
</dbReference>
<evidence type="ECO:0000259" key="15">
    <source>
        <dbReference type="Pfam" id="PF00278"/>
    </source>
</evidence>
<feature type="binding site" evidence="12">
    <location>
        <position position="284"/>
    </location>
    <ligand>
        <name>substrate</name>
    </ligand>
</feature>
<evidence type="ECO:0000256" key="10">
    <source>
        <dbReference type="ARBA" id="ARBA00066427"/>
    </source>
</evidence>
<feature type="binding site" evidence="12">
    <location>
        <begin position="281"/>
        <end position="284"/>
    </location>
    <ligand>
        <name>pyridoxal 5'-phosphate</name>
        <dbReference type="ChEBI" id="CHEBI:597326"/>
    </ligand>
</feature>
<feature type="binding site" evidence="12">
    <location>
        <position position="244"/>
    </location>
    <ligand>
        <name>pyridoxal 5'-phosphate</name>
        <dbReference type="ChEBI" id="CHEBI:597326"/>
    </ligand>
</feature>
<evidence type="ECO:0000256" key="13">
    <source>
        <dbReference type="PIRSR" id="PIRSR600183-50"/>
    </source>
</evidence>
<evidence type="ECO:0000256" key="2">
    <source>
        <dbReference type="ARBA" id="ARBA00022605"/>
    </source>
</evidence>
<comment type="pathway">
    <text evidence="8 12 14">Amino-acid biosynthesis; L-lysine biosynthesis via DAP pathway; L-lysine from DL-2,6-diaminopimelate: step 1/1.</text>
</comment>
<dbReference type="InterPro" id="IPR009006">
    <property type="entry name" value="Ala_racemase/Decarboxylase_C"/>
</dbReference>